<dbReference type="RefSeq" id="WP_165325976.1">
    <property type="nucleotide sequence ID" value="NZ_CP049109.1"/>
</dbReference>
<accession>A0A6G6Y225</accession>
<proteinExistence type="predicted"/>
<dbReference type="KEGG" id="spzr:G5C33_03690"/>
<dbReference type="InterPro" id="IPR018684">
    <property type="entry name" value="DUF2171"/>
</dbReference>
<reference evidence="1 2" key="1">
    <citation type="submission" date="2020-02" db="EMBL/GenBank/DDBJ databases">
        <authorList>
            <person name="Zheng R.K."/>
            <person name="Sun C.M."/>
        </authorList>
    </citation>
    <scope>NUCLEOTIDE SEQUENCE [LARGE SCALE GENOMIC DNA]</scope>
    <source>
        <strain evidence="2">zrk23</strain>
    </source>
</reference>
<organism evidence="1 2">
    <name type="scientific">Stakelama tenebrarum</name>
    <dbReference type="NCBI Taxonomy" id="2711215"/>
    <lineage>
        <taxon>Bacteria</taxon>
        <taxon>Pseudomonadati</taxon>
        <taxon>Pseudomonadota</taxon>
        <taxon>Alphaproteobacteria</taxon>
        <taxon>Sphingomonadales</taxon>
        <taxon>Sphingomonadaceae</taxon>
        <taxon>Stakelama</taxon>
    </lineage>
</organism>
<gene>
    <name evidence="1" type="ORF">G5C33_03690</name>
</gene>
<dbReference type="Pfam" id="PF09939">
    <property type="entry name" value="DUF2171"/>
    <property type="match status" value="1"/>
</dbReference>
<keyword evidence="2" id="KW-1185">Reference proteome</keyword>
<evidence type="ECO:0000313" key="2">
    <source>
        <dbReference type="Proteomes" id="UP000501568"/>
    </source>
</evidence>
<dbReference type="EMBL" id="CP049109">
    <property type="protein sequence ID" value="QIG78975.1"/>
    <property type="molecule type" value="Genomic_DNA"/>
</dbReference>
<dbReference type="Proteomes" id="UP000501568">
    <property type="component" value="Chromosome"/>
</dbReference>
<protein>
    <submittedName>
        <fullName evidence="1">DUF2171 domain-containing protein</fullName>
    </submittedName>
</protein>
<name>A0A6G6Y225_9SPHN</name>
<sequence>MTDLSQVREHMNVVGADGVHLGTVDHATGHRIKLTKADSPQTRDGQGARHHYIPAGLVAEIEGDTVRLSANAAVAQEMFETTTDD</sequence>
<evidence type="ECO:0000313" key="1">
    <source>
        <dbReference type="EMBL" id="QIG78975.1"/>
    </source>
</evidence>
<dbReference type="AlphaFoldDB" id="A0A6G6Y225"/>